<reference evidence="10 11" key="1">
    <citation type="journal article" date="2017" name="BMC Genomics">
        <title>Comparative genomic and phylogenomic analyses of the Bifidobacteriaceae family.</title>
        <authorList>
            <person name="Lugli G.A."/>
            <person name="Milani C."/>
            <person name="Turroni F."/>
            <person name="Duranti S."/>
            <person name="Mancabelli L."/>
            <person name="Mangifesta M."/>
            <person name="Ferrario C."/>
            <person name="Modesto M."/>
            <person name="Mattarelli P."/>
            <person name="Jiri K."/>
            <person name="van Sinderen D."/>
            <person name="Ventura M."/>
        </authorList>
    </citation>
    <scope>NUCLEOTIDE SEQUENCE [LARGE SCALE GENOMIC DNA]</scope>
    <source>
        <strain evidence="10 11">DSM 100201</strain>
    </source>
</reference>
<evidence type="ECO:0000256" key="2">
    <source>
        <dbReference type="ARBA" id="ARBA00022475"/>
    </source>
</evidence>
<feature type="transmembrane region" description="Helical" evidence="9">
    <location>
        <begin position="71"/>
        <end position="93"/>
    </location>
</feature>
<feature type="transmembrane region" description="Helical" evidence="9">
    <location>
        <begin position="483"/>
        <end position="506"/>
    </location>
</feature>
<feature type="transmembrane region" description="Helical" evidence="9">
    <location>
        <begin position="354"/>
        <end position="373"/>
    </location>
</feature>
<keyword evidence="6 9" id="KW-1133">Transmembrane helix</keyword>
<dbReference type="GO" id="GO:0005886">
    <property type="term" value="C:plasma membrane"/>
    <property type="evidence" value="ECO:0007669"/>
    <property type="project" value="UniProtKB-SubCell"/>
</dbReference>
<keyword evidence="3 9" id="KW-0812">Transmembrane</keyword>
<dbReference type="GO" id="GO:0008360">
    <property type="term" value="P:regulation of cell shape"/>
    <property type="evidence" value="ECO:0007669"/>
    <property type="project" value="UniProtKB-KW"/>
</dbReference>
<dbReference type="PANTHER" id="PTHR47019">
    <property type="entry name" value="LIPID II FLIPPASE MURJ"/>
    <property type="match status" value="1"/>
</dbReference>
<name>A0A261FE54_9BIFI</name>
<dbReference type="Pfam" id="PF03023">
    <property type="entry name" value="MurJ"/>
    <property type="match status" value="1"/>
</dbReference>
<dbReference type="GO" id="GO:0034204">
    <property type="term" value="P:lipid translocation"/>
    <property type="evidence" value="ECO:0007669"/>
    <property type="project" value="TreeGrafter"/>
</dbReference>
<feature type="compositionally biased region" description="Low complexity" evidence="8">
    <location>
        <begin position="1095"/>
        <end position="1108"/>
    </location>
</feature>
<feature type="compositionally biased region" description="Basic and acidic residues" evidence="8">
    <location>
        <begin position="1262"/>
        <end position="1275"/>
    </location>
</feature>
<evidence type="ECO:0000313" key="10">
    <source>
        <dbReference type="EMBL" id="OZG57424.1"/>
    </source>
</evidence>
<feature type="transmembrane region" description="Helical" evidence="9">
    <location>
        <begin position="48"/>
        <end position="65"/>
    </location>
</feature>
<dbReference type="PRINTS" id="PR01806">
    <property type="entry name" value="VIRFACTRMVIN"/>
</dbReference>
<dbReference type="InterPro" id="IPR004268">
    <property type="entry name" value="MurJ"/>
</dbReference>
<feature type="transmembrane region" description="Helical" evidence="9">
    <location>
        <begin position="222"/>
        <end position="243"/>
    </location>
</feature>
<keyword evidence="2" id="KW-1003">Cell membrane</keyword>
<feature type="compositionally biased region" description="Gly residues" evidence="8">
    <location>
        <begin position="1109"/>
        <end position="1120"/>
    </location>
</feature>
<feature type="compositionally biased region" description="Acidic residues" evidence="8">
    <location>
        <begin position="1072"/>
        <end position="1081"/>
    </location>
</feature>
<evidence type="ECO:0000256" key="9">
    <source>
        <dbReference type="SAM" id="Phobius"/>
    </source>
</evidence>
<feature type="transmembrane region" description="Helical" evidence="9">
    <location>
        <begin position="305"/>
        <end position="328"/>
    </location>
</feature>
<dbReference type="EMBL" id="MWWV01000009">
    <property type="protein sequence ID" value="OZG57424.1"/>
    <property type="molecule type" value="Genomic_DNA"/>
</dbReference>
<proteinExistence type="predicted"/>
<dbReference type="InterPro" id="IPR051050">
    <property type="entry name" value="Lipid_II_flippase_MurJ/MviN"/>
</dbReference>
<dbReference type="Gene3D" id="1.10.510.10">
    <property type="entry name" value="Transferase(Phosphotransferase) domain 1"/>
    <property type="match status" value="1"/>
</dbReference>
<dbReference type="GO" id="GO:0009252">
    <property type="term" value="P:peptidoglycan biosynthetic process"/>
    <property type="evidence" value="ECO:0007669"/>
    <property type="project" value="UniProtKB-KW"/>
</dbReference>
<organism evidence="10 11">
    <name type="scientific">Bifidobacterium tissieri</name>
    <dbReference type="NCBI Taxonomy" id="1630162"/>
    <lineage>
        <taxon>Bacteria</taxon>
        <taxon>Bacillati</taxon>
        <taxon>Actinomycetota</taxon>
        <taxon>Actinomycetes</taxon>
        <taxon>Bifidobacteriales</taxon>
        <taxon>Bifidobacteriaceae</taxon>
        <taxon>Bifidobacterium</taxon>
    </lineage>
</organism>
<feature type="transmembrane region" description="Helical" evidence="9">
    <location>
        <begin position="105"/>
        <end position="125"/>
    </location>
</feature>
<evidence type="ECO:0000256" key="3">
    <source>
        <dbReference type="ARBA" id="ARBA00022692"/>
    </source>
</evidence>
<feature type="transmembrane region" description="Helical" evidence="9">
    <location>
        <begin position="526"/>
        <end position="551"/>
    </location>
</feature>
<gene>
    <name evidence="10" type="ORF">BTIS_1518</name>
</gene>
<feature type="transmembrane region" description="Helical" evidence="9">
    <location>
        <begin position="179"/>
        <end position="202"/>
    </location>
</feature>
<sequence>MSSQSSVNSTSSDNGSGQSSEQSNSVGRNSLIMAAGTAASRVTGQIRSILLAAAIGTTGIAANAYQTGSMIPQVIFTLISGGIFNAVLVPQIVRTLKHEDANERLNKLITVAITLLIAVTAVMMLGTPLVTRLYVNPNWAPDQRALVNAFTLWCMPQIFFYGLYLVLGQILAAKGRFGMYAWSSVGANVISCAGFTAFILLFGKADRMPMSFWTEDKILLTAGTWTLGVAFQAVILFLPLMRIGLHYRPKWGLHGIGLRSMGKVAAWSLAMTVLNLVVGMVTSQINTGAPHAGHDLYNIAGNGSYQYAYSLYILPYSLIAVSITTAVFPKLSRAISDHDVTTAREDLSSSLRTVGLSMVFFSSALIAMPVPITRALLPSVNVHDALLIAGPLVTLSIGLVPISAFLLIQRTFYAYEDGKSPFLFALLENAVQMALLLPAIMIAPPQQWATLVGLALSLAYILTIPFIFLRLRKRMGGSLDGRRIVVMHIKAIIAGVAAGVACWLACKPVMRLLHVDVGPFDGHMGWIDSLIICIVGTIVAAGVYALLLVVLRVDEFTSLIDAVRRRFLHRGGAAASATGNETASEQSDDSGNGDNGDNGPIDDGGNDPNPENGPTEPSDGPVNAPVSVPVGAAAGTPVSTPVTPTVPNNSNDSNGSRNVTTGGPSTTGTHPAPVIADRIPSGSPTYRMTRAHQQLDLFAGKSSDTMKPGLGDTLIDRYTLVQILREETGISVWRANDSVMAKDCQLFLITDSTIAGMANDVASALTLSHNKHFTPIQQIRSDEGACIIVTDLDHGISLERYLAHNADASTQALSVEAIRTIMGETVEAAKSLRRSGLNHRAISAATIRMTSQSVTLADAPISAALVPPLLRHAGENPDSESVVIRQIAAVLYQALTGHVFDPSDENALAKLPEGTPDEYEILCARGLGIHDRDHDVPIPISTLDEFEALLGIWKPMTDLTRDDIAIPSHPSSPSVKLAEFRPANETSLVPIPQSFLAVSEPQIAQQPSEMTWRPNQLFSKSGEVDDVDPSDFEDDGRPLGIMPQEGKDFSGRPTMGLDVSAIRAARDAHDFGDEDTWEGDPEAVPLPHGVSGQVAPPSFEPAESAAQRGGAGAGADGGAGAVDDPEATMVIEPLPASFEPQVPVNPPSYMETPEPVENATAPEARRTLGRKRIAIVVATVVALLVIFLGAAAALGLFSPKGAEQKASAWPSFNSSDVAFPGATQSAGASPSGSASAASPSASAKPSETTSSEAVPTLITADKNAKKVPDPKKTEEPQNTTEYATSSQTFVSRTSQYNGRGWHIRLTQPQDVSRLVVSIRQSGGKAQVYAGATSGNPTGGELVGEFSFDPSGTTEVKLNKIVKTQDLVIWVPVDTTPEGGLYFNSVKVY</sequence>
<keyword evidence="4" id="KW-0133">Cell shape</keyword>
<feature type="region of interest" description="Disordered" evidence="8">
    <location>
        <begin position="1"/>
        <end position="24"/>
    </location>
</feature>
<evidence type="ECO:0000256" key="7">
    <source>
        <dbReference type="ARBA" id="ARBA00023136"/>
    </source>
</evidence>
<feature type="compositionally biased region" description="Polar residues" evidence="8">
    <location>
        <begin position="1276"/>
        <end position="1288"/>
    </location>
</feature>
<feature type="transmembrane region" description="Helical" evidence="9">
    <location>
        <begin position="1173"/>
        <end position="1197"/>
    </location>
</feature>
<feature type="region of interest" description="Disordered" evidence="8">
    <location>
        <begin position="573"/>
        <end position="683"/>
    </location>
</feature>
<feature type="transmembrane region" description="Helical" evidence="9">
    <location>
        <begin position="448"/>
        <end position="471"/>
    </location>
</feature>
<evidence type="ECO:0000256" key="4">
    <source>
        <dbReference type="ARBA" id="ARBA00022960"/>
    </source>
</evidence>
<accession>A0A261FE54</accession>
<evidence type="ECO:0000256" key="8">
    <source>
        <dbReference type="SAM" id="MobiDB-lite"/>
    </source>
</evidence>
<dbReference type="CDD" id="cd13123">
    <property type="entry name" value="MATE_MurJ_like"/>
    <property type="match status" value="1"/>
</dbReference>
<keyword evidence="5" id="KW-0573">Peptidoglycan synthesis</keyword>
<feature type="transmembrane region" description="Helical" evidence="9">
    <location>
        <begin position="145"/>
        <end position="167"/>
    </location>
</feature>
<evidence type="ECO:0000256" key="6">
    <source>
        <dbReference type="ARBA" id="ARBA00022989"/>
    </source>
</evidence>
<dbReference type="InterPro" id="IPR011009">
    <property type="entry name" value="Kinase-like_dom_sf"/>
</dbReference>
<feature type="compositionally biased region" description="Low complexity" evidence="8">
    <location>
        <begin position="589"/>
        <end position="651"/>
    </location>
</feature>
<feature type="region of interest" description="Disordered" evidence="8">
    <location>
        <begin position="1019"/>
        <end position="1053"/>
    </location>
</feature>
<dbReference type="PANTHER" id="PTHR47019:SF1">
    <property type="entry name" value="LIPID II FLIPPASE MURJ"/>
    <property type="match status" value="1"/>
</dbReference>
<dbReference type="Proteomes" id="UP000216444">
    <property type="component" value="Unassembled WGS sequence"/>
</dbReference>
<feature type="compositionally biased region" description="Acidic residues" evidence="8">
    <location>
        <begin position="1024"/>
        <end position="1034"/>
    </location>
</feature>
<feature type="compositionally biased region" description="Low complexity" evidence="8">
    <location>
        <begin position="1222"/>
        <end position="1253"/>
    </location>
</feature>
<dbReference type="SUPFAM" id="SSF56112">
    <property type="entry name" value="Protein kinase-like (PK-like)"/>
    <property type="match status" value="1"/>
</dbReference>
<protein>
    <submittedName>
        <fullName evidence="10">MviN-like protein</fullName>
    </submittedName>
</protein>
<keyword evidence="7 9" id="KW-0472">Membrane</keyword>
<dbReference type="GO" id="GO:0015648">
    <property type="term" value="F:lipid-linked peptidoglycan transporter activity"/>
    <property type="evidence" value="ECO:0007669"/>
    <property type="project" value="TreeGrafter"/>
</dbReference>
<evidence type="ECO:0000256" key="1">
    <source>
        <dbReference type="ARBA" id="ARBA00004651"/>
    </source>
</evidence>
<comment type="caution">
    <text evidence="10">The sequence shown here is derived from an EMBL/GenBank/DDBJ whole genome shotgun (WGS) entry which is preliminary data.</text>
</comment>
<evidence type="ECO:0000313" key="11">
    <source>
        <dbReference type="Proteomes" id="UP000216444"/>
    </source>
</evidence>
<feature type="region of interest" description="Disordered" evidence="8">
    <location>
        <begin position="1071"/>
        <end position="1123"/>
    </location>
</feature>
<feature type="transmembrane region" description="Helical" evidence="9">
    <location>
        <begin position="264"/>
        <end position="285"/>
    </location>
</feature>
<feature type="region of interest" description="Disordered" evidence="8">
    <location>
        <begin position="1222"/>
        <end position="1288"/>
    </location>
</feature>
<comment type="subcellular location">
    <subcellularLocation>
        <location evidence="1">Cell membrane</location>
        <topology evidence="1">Multi-pass membrane protein</topology>
    </subcellularLocation>
</comment>
<feature type="transmembrane region" description="Helical" evidence="9">
    <location>
        <begin position="385"/>
        <end position="408"/>
    </location>
</feature>
<feature type="compositionally biased region" description="Low complexity" evidence="8">
    <location>
        <begin position="660"/>
        <end position="669"/>
    </location>
</feature>
<keyword evidence="11" id="KW-1185">Reference proteome</keyword>
<evidence type="ECO:0000256" key="5">
    <source>
        <dbReference type="ARBA" id="ARBA00022984"/>
    </source>
</evidence>
<feature type="transmembrane region" description="Helical" evidence="9">
    <location>
        <begin position="420"/>
        <end position="442"/>
    </location>
</feature>